<evidence type="ECO:0000313" key="1">
    <source>
        <dbReference type="EMBL" id="BAE99373.1"/>
    </source>
</evidence>
<reference evidence="1" key="1">
    <citation type="submission" date="2006-07" db="EMBL/GenBank/DDBJ databases">
        <title>Large-scale analysis of RIKEN Arabidopsis full-length (RAFL) cDNAs.</title>
        <authorList>
            <person name="Totoki Y."/>
            <person name="Seki M."/>
            <person name="Ishida J."/>
            <person name="Nakajima M."/>
            <person name="Enju A."/>
            <person name="Morosawa T."/>
            <person name="Kamiya A."/>
            <person name="Narusaka M."/>
            <person name="Shin-i T."/>
            <person name="Nakagawa M."/>
            <person name="Sakamoto N."/>
            <person name="Oishi K."/>
            <person name="Kohara Y."/>
            <person name="Kobayashi M."/>
            <person name="Toyoda A."/>
            <person name="Sakaki Y."/>
            <person name="Sakurai T."/>
            <person name="Iida K."/>
            <person name="Akiyama K."/>
            <person name="Satou M."/>
            <person name="Toyoda T."/>
            <person name="Konagaya A."/>
            <person name="Carninci P."/>
            <person name="Kawai J."/>
            <person name="Hayashizaki Y."/>
            <person name="Shinozaki K."/>
        </authorList>
    </citation>
    <scope>NUCLEOTIDE SEQUENCE</scope>
</reference>
<organism evidence="1">
    <name type="scientific">Arabidopsis thaliana</name>
    <name type="common">Mouse-ear cress</name>
    <dbReference type="NCBI Taxonomy" id="3702"/>
    <lineage>
        <taxon>Eukaryota</taxon>
        <taxon>Viridiplantae</taxon>
        <taxon>Streptophyta</taxon>
        <taxon>Embryophyta</taxon>
        <taxon>Tracheophyta</taxon>
        <taxon>Spermatophyta</taxon>
        <taxon>Magnoliopsida</taxon>
        <taxon>eudicotyledons</taxon>
        <taxon>Gunneridae</taxon>
        <taxon>Pentapetalae</taxon>
        <taxon>rosids</taxon>
        <taxon>malvids</taxon>
        <taxon>Brassicales</taxon>
        <taxon>Brassicaceae</taxon>
        <taxon>Camelineae</taxon>
        <taxon>Arabidopsis</taxon>
    </lineage>
</organism>
<dbReference type="AlphaFoldDB" id="Q0WU25"/>
<protein>
    <submittedName>
        <fullName evidence="1">Uncharacterized protein</fullName>
    </submittedName>
</protein>
<name>Q0WU25_ARATH</name>
<accession>Q0WU25</accession>
<sequence length="43" mass="5242">MMPFIHISRKRARQKQMLKESDRISLVNTTLLVDYYFFKVYAC</sequence>
<proteinExistence type="evidence at transcript level"/>
<dbReference type="EMBL" id="AK227365">
    <property type="protein sequence ID" value="BAE99373.1"/>
    <property type="molecule type" value="mRNA"/>
</dbReference>